<dbReference type="OrthoDB" id="5401962at2759"/>
<feature type="non-terminal residue" evidence="1">
    <location>
        <position position="1"/>
    </location>
</feature>
<evidence type="ECO:0000313" key="2">
    <source>
        <dbReference type="Proteomes" id="UP000276215"/>
    </source>
</evidence>
<name>A0A3N4J7G8_9PEZI</name>
<dbReference type="STRING" id="1336337.A0A3N4J7G8"/>
<dbReference type="EMBL" id="ML120440">
    <property type="protein sequence ID" value="RPA94229.1"/>
    <property type="molecule type" value="Genomic_DNA"/>
</dbReference>
<dbReference type="AlphaFoldDB" id="A0A3N4J7G8"/>
<sequence>IENTGHLLTFYPVFHCEINFIEYYWGAAKQFTCNHYEYDFNSLEGLVPEVLASIPPQLIWKYHARTVYIMDTYCNNIVYVSPEYESYVHTKYKSHQHIAISELEAS</sequence>
<proteinExistence type="predicted"/>
<protein>
    <submittedName>
        <fullName evidence="1">Uncharacterized protein</fullName>
    </submittedName>
</protein>
<reference evidence="1 2" key="1">
    <citation type="journal article" date="2018" name="Nat. Ecol. Evol.">
        <title>Pezizomycetes genomes reveal the molecular basis of ectomycorrhizal truffle lifestyle.</title>
        <authorList>
            <person name="Murat C."/>
            <person name="Payen T."/>
            <person name="Noel B."/>
            <person name="Kuo A."/>
            <person name="Morin E."/>
            <person name="Chen J."/>
            <person name="Kohler A."/>
            <person name="Krizsan K."/>
            <person name="Balestrini R."/>
            <person name="Da Silva C."/>
            <person name="Montanini B."/>
            <person name="Hainaut M."/>
            <person name="Levati E."/>
            <person name="Barry K.W."/>
            <person name="Belfiori B."/>
            <person name="Cichocki N."/>
            <person name="Clum A."/>
            <person name="Dockter R.B."/>
            <person name="Fauchery L."/>
            <person name="Guy J."/>
            <person name="Iotti M."/>
            <person name="Le Tacon F."/>
            <person name="Lindquist E.A."/>
            <person name="Lipzen A."/>
            <person name="Malagnac F."/>
            <person name="Mello A."/>
            <person name="Molinier V."/>
            <person name="Miyauchi S."/>
            <person name="Poulain J."/>
            <person name="Riccioni C."/>
            <person name="Rubini A."/>
            <person name="Sitrit Y."/>
            <person name="Splivallo R."/>
            <person name="Traeger S."/>
            <person name="Wang M."/>
            <person name="Zifcakova L."/>
            <person name="Wipf D."/>
            <person name="Zambonelli A."/>
            <person name="Paolocci F."/>
            <person name="Nowrousian M."/>
            <person name="Ottonello S."/>
            <person name="Baldrian P."/>
            <person name="Spatafora J.W."/>
            <person name="Henrissat B."/>
            <person name="Nagy L.G."/>
            <person name="Aury J.M."/>
            <person name="Wincker P."/>
            <person name="Grigoriev I.V."/>
            <person name="Bonfante P."/>
            <person name="Martin F.M."/>
        </authorList>
    </citation>
    <scope>NUCLEOTIDE SEQUENCE [LARGE SCALE GENOMIC DNA]</scope>
    <source>
        <strain evidence="1 2">120613-1</strain>
    </source>
</reference>
<keyword evidence="2" id="KW-1185">Reference proteome</keyword>
<dbReference type="Proteomes" id="UP000276215">
    <property type="component" value="Unassembled WGS sequence"/>
</dbReference>
<evidence type="ECO:0000313" key="1">
    <source>
        <dbReference type="EMBL" id="RPA94229.1"/>
    </source>
</evidence>
<organism evidence="1 2">
    <name type="scientific">Choiromyces venosus 120613-1</name>
    <dbReference type="NCBI Taxonomy" id="1336337"/>
    <lineage>
        <taxon>Eukaryota</taxon>
        <taxon>Fungi</taxon>
        <taxon>Dikarya</taxon>
        <taxon>Ascomycota</taxon>
        <taxon>Pezizomycotina</taxon>
        <taxon>Pezizomycetes</taxon>
        <taxon>Pezizales</taxon>
        <taxon>Tuberaceae</taxon>
        <taxon>Choiromyces</taxon>
    </lineage>
</organism>
<gene>
    <name evidence="1" type="ORF">L873DRAFT_1702085</name>
</gene>
<accession>A0A3N4J7G8</accession>